<dbReference type="Gene3D" id="1.10.10.2520">
    <property type="entry name" value="Cell wall hydrolase SleB, domain 1"/>
    <property type="match status" value="1"/>
</dbReference>
<keyword evidence="1" id="KW-0472">Membrane</keyword>
<dbReference type="RefSeq" id="WP_307403031.1">
    <property type="nucleotide sequence ID" value="NZ_JAUSUX010000020.1"/>
</dbReference>
<proteinExistence type="predicted"/>
<dbReference type="Pfam" id="PF07486">
    <property type="entry name" value="Hydrolase_2"/>
    <property type="match status" value="1"/>
</dbReference>
<name>A0ABU0B361_9FIRM</name>
<accession>A0ABU0B361</accession>
<sequence>MAFFLWFKENKAAVMAATAVMVVLIFALAVLPGNGDATTGIAENSKTSKITANNYKISQRHSFQTKVNAQVSRGSSISRDDLILMARVIEGEAADEPYIGKVAVGAVILNRTRSGEFPHTIRGVIYQPDAFEAVTNGQYLRPLTPESIAAAREAASGHDPTGGALYYWNPAKARSTWVWSRPVIMQIGNHVFAR</sequence>
<dbReference type="InterPro" id="IPR011105">
    <property type="entry name" value="Cell_wall_hydrolase_SleB"/>
</dbReference>
<dbReference type="InterPro" id="IPR042047">
    <property type="entry name" value="SleB_dom1"/>
</dbReference>
<reference evidence="3 4" key="1">
    <citation type="submission" date="2023-07" db="EMBL/GenBank/DDBJ databases">
        <title>Genomic Encyclopedia of Type Strains, Phase IV (KMG-IV): sequencing the most valuable type-strain genomes for metagenomic binning, comparative biology and taxonomic classification.</title>
        <authorList>
            <person name="Goeker M."/>
        </authorList>
    </citation>
    <scope>NUCLEOTIDE SEQUENCE [LARGE SCALE GENOMIC DNA]</scope>
    <source>
        <strain evidence="3 4">DSM 12396</strain>
    </source>
</reference>
<dbReference type="EMBL" id="JAUSUX010000020">
    <property type="protein sequence ID" value="MDQ0287159.1"/>
    <property type="molecule type" value="Genomic_DNA"/>
</dbReference>
<keyword evidence="1" id="KW-1133">Transmembrane helix</keyword>
<evidence type="ECO:0000259" key="2">
    <source>
        <dbReference type="Pfam" id="PF07486"/>
    </source>
</evidence>
<gene>
    <name evidence="3" type="ORF">J2Z49_002278</name>
</gene>
<keyword evidence="3" id="KW-0378">Hydrolase</keyword>
<evidence type="ECO:0000313" key="3">
    <source>
        <dbReference type="EMBL" id="MDQ0287159.1"/>
    </source>
</evidence>
<keyword evidence="1" id="KW-0812">Transmembrane</keyword>
<dbReference type="GO" id="GO:0008745">
    <property type="term" value="F:N-acetylmuramoyl-L-alanine amidase activity"/>
    <property type="evidence" value="ECO:0007669"/>
    <property type="project" value="UniProtKB-EC"/>
</dbReference>
<dbReference type="Proteomes" id="UP001225644">
    <property type="component" value="Unassembled WGS sequence"/>
</dbReference>
<feature type="domain" description="Cell wall hydrolase SleB" evidence="2">
    <location>
        <begin position="96"/>
        <end position="193"/>
    </location>
</feature>
<organism evidence="3 4">
    <name type="scientific">Desulfofundulus luciae</name>
    <dbReference type="NCBI Taxonomy" id="74702"/>
    <lineage>
        <taxon>Bacteria</taxon>
        <taxon>Bacillati</taxon>
        <taxon>Bacillota</taxon>
        <taxon>Clostridia</taxon>
        <taxon>Eubacteriales</taxon>
        <taxon>Peptococcaceae</taxon>
        <taxon>Desulfofundulus</taxon>
    </lineage>
</organism>
<protein>
    <submittedName>
        <fullName evidence="3">N-acetylmuramoyl-L-alanine amidase</fullName>
        <ecNumber evidence="3">3.5.1.28</ecNumber>
    </submittedName>
</protein>
<dbReference type="EC" id="3.5.1.28" evidence="3"/>
<comment type="caution">
    <text evidence="3">The sequence shown here is derived from an EMBL/GenBank/DDBJ whole genome shotgun (WGS) entry which is preliminary data.</text>
</comment>
<keyword evidence="4" id="KW-1185">Reference proteome</keyword>
<evidence type="ECO:0000313" key="4">
    <source>
        <dbReference type="Proteomes" id="UP001225644"/>
    </source>
</evidence>
<feature type="transmembrane region" description="Helical" evidence="1">
    <location>
        <begin position="12"/>
        <end position="31"/>
    </location>
</feature>
<evidence type="ECO:0000256" key="1">
    <source>
        <dbReference type="SAM" id="Phobius"/>
    </source>
</evidence>
<dbReference type="Gene3D" id="6.20.240.60">
    <property type="match status" value="1"/>
</dbReference>